<dbReference type="InterPro" id="IPR052920">
    <property type="entry name" value="DNA-binding_regulatory"/>
</dbReference>
<proteinExistence type="predicted"/>
<accession>A0A5P6VPC6</accession>
<keyword evidence="1" id="KW-0472">Membrane</keyword>
<feature type="domain" description="AB hydrolase-1" evidence="2">
    <location>
        <begin position="95"/>
        <end position="199"/>
    </location>
</feature>
<gene>
    <name evidence="3" type="ORF">FXF36_05010</name>
</gene>
<dbReference type="KEGG" id="pxv:FXF36_05010"/>
<keyword evidence="1" id="KW-1133">Transmembrane helix</keyword>
<dbReference type="Gene3D" id="3.40.50.1820">
    <property type="entry name" value="alpha/beta hydrolase"/>
    <property type="match status" value="1"/>
</dbReference>
<dbReference type="Pfam" id="PF00561">
    <property type="entry name" value="Abhydrolase_1"/>
    <property type="match status" value="1"/>
</dbReference>
<evidence type="ECO:0000256" key="1">
    <source>
        <dbReference type="SAM" id="Phobius"/>
    </source>
</evidence>
<dbReference type="InterPro" id="IPR000073">
    <property type="entry name" value="AB_hydrolase_1"/>
</dbReference>
<protein>
    <submittedName>
        <fullName evidence="3">Lysophospholipase</fullName>
    </submittedName>
</protein>
<dbReference type="PANTHER" id="PTHR43358">
    <property type="entry name" value="ALPHA/BETA-HYDROLASE"/>
    <property type="match status" value="1"/>
</dbReference>
<dbReference type="OrthoDB" id="9776685at2"/>
<keyword evidence="1" id="KW-0812">Transmembrane</keyword>
<dbReference type="AlphaFoldDB" id="A0A5P6VPC6"/>
<name>A0A5P6VPC6_PSEXY</name>
<dbReference type="RefSeq" id="WP_151622757.1">
    <property type="nucleotide sequence ID" value="NZ_CP043028.1"/>
</dbReference>
<dbReference type="EMBL" id="CP043028">
    <property type="protein sequence ID" value="QFJ54262.1"/>
    <property type="molecule type" value="Genomic_DNA"/>
</dbReference>
<feature type="transmembrane region" description="Helical" evidence="1">
    <location>
        <begin position="12"/>
        <end position="32"/>
    </location>
</feature>
<sequence>MKKNAIVKVVKITLGVVAALIVVGSFGMAKLVTDGVFYQNKNNDTQANSVKQLAIYGYDLDGFNNTYKGEEISVTAEDGNVVPGTYFDMDSDKCVILVHGAGGDRVSTYPLAQQYIERGYDVIAFDDRGHGLNSDKKVTFGVNEMRDVKALVKYARETLGSTEVIVHGQSMGGEVTAVYASNVAPGTAEAADAVICDSPVPGMEYMIRSVIADDDPQEMDSFVTSYFVETGKLYSNLFYHVNWDKGDTIKVVANDQLPTLIIVSEKDEVCLPEMVEEVYDNVGSAEKSIAYVNSAHIEGVIDDPAGYMEYVENFLANAGL</sequence>
<organism evidence="3 4">
    <name type="scientific">Pseudobutyrivibrio xylanivorans</name>
    <dbReference type="NCBI Taxonomy" id="185007"/>
    <lineage>
        <taxon>Bacteria</taxon>
        <taxon>Bacillati</taxon>
        <taxon>Bacillota</taxon>
        <taxon>Clostridia</taxon>
        <taxon>Lachnospirales</taxon>
        <taxon>Lachnospiraceae</taxon>
        <taxon>Pseudobutyrivibrio</taxon>
    </lineage>
</organism>
<dbReference type="InterPro" id="IPR029058">
    <property type="entry name" value="AB_hydrolase_fold"/>
</dbReference>
<evidence type="ECO:0000313" key="3">
    <source>
        <dbReference type="EMBL" id="QFJ54262.1"/>
    </source>
</evidence>
<dbReference type="PANTHER" id="PTHR43358:SF4">
    <property type="entry name" value="ALPHA_BETA HYDROLASE FOLD-1 DOMAIN-CONTAINING PROTEIN"/>
    <property type="match status" value="1"/>
</dbReference>
<dbReference type="Proteomes" id="UP000327030">
    <property type="component" value="Chromosome 1"/>
</dbReference>
<evidence type="ECO:0000259" key="2">
    <source>
        <dbReference type="Pfam" id="PF00561"/>
    </source>
</evidence>
<evidence type="ECO:0000313" key="4">
    <source>
        <dbReference type="Proteomes" id="UP000327030"/>
    </source>
</evidence>
<dbReference type="SUPFAM" id="SSF53474">
    <property type="entry name" value="alpha/beta-Hydrolases"/>
    <property type="match status" value="1"/>
</dbReference>
<reference evidence="4" key="1">
    <citation type="submission" date="2019-08" db="EMBL/GenBank/DDBJ databases">
        <title>Complete Genome Sequence of the Polysaccharide-Degrading Rumen Bacterium Pseudobutyrivibrio xylanivorans MA3014.</title>
        <authorList>
            <person name="Palevich N."/>
            <person name="Maclean P.H."/>
            <person name="Kelly W.J."/>
            <person name="Leahy S.C."/>
            <person name="Rakonjac J."/>
            <person name="Attwood G.T."/>
        </authorList>
    </citation>
    <scope>NUCLEOTIDE SEQUENCE [LARGE SCALE GENOMIC DNA]</scope>
    <source>
        <strain evidence="4">MA3014</strain>
    </source>
</reference>